<dbReference type="Gene3D" id="1.25.40.20">
    <property type="entry name" value="Ankyrin repeat-containing domain"/>
    <property type="match status" value="1"/>
</dbReference>
<dbReference type="InterPro" id="IPR036770">
    <property type="entry name" value="Ankyrin_rpt-contain_sf"/>
</dbReference>
<evidence type="ECO:0000313" key="2">
    <source>
        <dbReference type="Proteomes" id="UP001470230"/>
    </source>
</evidence>
<dbReference type="Proteomes" id="UP001470230">
    <property type="component" value="Unassembled WGS sequence"/>
</dbReference>
<organism evidence="1 2">
    <name type="scientific">Tritrichomonas musculus</name>
    <dbReference type="NCBI Taxonomy" id="1915356"/>
    <lineage>
        <taxon>Eukaryota</taxon>
        <taxon>Metamonada</taxon>
        <taxon>Parabasalia</taxon>
        <taxon>Tritrichomonadida</taxon>
        <taxon>Tritrichomonadidae</taxon>
        <taxon>Tritrichomonas</taxon>
    </lineage>
</organism>
<gene>
    <name evidence="1" type="ORF">M9Y10_012223</name>
</gene>
<dbReference type="PANTHER" id="PTHR24159:SF5">
    <property type="entry name" value="ANK_REP_REGION DOMAIN-CONTAINING PROTEIN"/>
    <property type="match status" value="1"/>
</dbReference>
<evidence type="ECO:0000313" key="1">
    <source>
        <dbReference type="EMBL" id="KAK8860558.1"/>
    </source>
</evidence>
<proteinExistence type="predicted"/>
<dbReference type="EMBL" id="JAPFFF010000018">
    <property type="protein sequence ID" value="KAK8860558.1"/>
    <property type="molecule type" value="Genomic_DNA"/>
</dbReference>
<dbReference type="PANTHER" id="PTHR24159">
    <property type="match status" value="1"/>
</dbReference>
<evidence type="ECO:0008006" key="3">
    <source>
        <dbReference type="Google" id="ProtNLM"/>
    </source>
</evidence>
<comment type="caution">
    <text evidence="1">The sequence shown here is derived from an EMBL/GenBank/DDBJ whole genome shotgun (WGS) entry which is preliminary data.</text>
</comment>
<name>A0ABR2IBZ6_9EUKA</name>
<reference evidence="1 2" key="1">
    <citation type="submission" date="2024-04" db="EMBL/GenBank/DDBJ databases">
        <title>Tritrichomonas musculus Genome.</title>
        <authorList>
            <person name="Alves-Ferreira E."/>
            <person name="Grigg M."/>
            <person name="Lorenzi H."/>
            <person name="Galac M."/>
        </authorList>
    </citation>
    <scope>NUCLEOTIDE SEQUENCE [LARGE SCALE GENOMIC DNA]</scope>
    <source>
        <strain evidence="1 2">EAF2021</strain>
    </source>
</reference>
<dbReference type="SUPFAM" id="SSF48403">
    <property type="entry name" value="Ankyrin repeat"/>
    <property type="match status" value="1"/>
</dbReference>
<protein>
    <recommendedName>
        <fullName evidence="3">DUF3447 domain-containing protein</fullName>
    </recommendedName>
</protein>
<sequence length="558" mass="66042">MENILNDSAKIKIYAAIQNKLCELEPNASDDDISKIIDLIPPNFLNQKEELMKICQLFSYIARNDRITKKGDTIKLFERIMQPIKTHLQDQSIFFWTIFGGILCFKLWLYEEGLITIDTIIQVLDESTTEYFLPEIKEEYPEYFEKQFQNQLKIKYSDEYLDEFKIKRKKYFKFLRESNNYHDPSYREIENDPLRLSIKTDDIDSFQKILSNSNLSVNSNICESIIETHAYREGGVPLIEYVILFNSINIFKYLIMNNVEFKGRVIGSAFSQRNYEIIHIIESKMKEEFLEKALYTSLGSWNDELTEYVLNNYDFDYMLKSDIDSIYDDAVIEIIDYAFFSSNFIFLETVLLPFLRNNPLFVKRKIHQIIIKTFFDPSGFFTREFMKYPEIDYNKNGDDSFLMHAIHRKNANAIEILLKNPKIDINTLPFGILTVFQVALGIKADLKILKLFLNHPRFDINYENSLNVPLIEIMINNNNFLSLKLLNENCPDFRPKIRLFSLYTLFDQKKLLTLKIVFKMYVKQNEDKAFDDLIDEIGKLFGQNNQFIECLKKLYLEN</sequence>
<keyword evidence="2" id="KW-1185">Reference proteome</keyword>
<accession>A0ABR2IBZ6</accession>